<dbReference type="Proteomes" id="UP000001732">
    <property type="component" value="Chromosome"/>
</dbReference>
<dbReference type="Pfam" id="PF00586">
    <property type="entry name" value="AIRS"/>
    <property type="match status" value="1"/>
</dbReference>
<evidence type="ECO:0000259" key="3">
    <source>
        <dbReference type="Pfam" id="PF02769"/>
    </source>
</evidence>
<feature type="domain" description="PurM-like C-terminal" evidence="3">
    <location>
        <begin position="151"/>
        <end position="305"/>
    </location>
</feature>
<dbReference type="AlphaFoldDB" id="B5Y6B6"/>
<dbReference type="PANTHER" id="PTHR30303:SF4">
    <property type="entry name" value="HYDROGENASE EXPRESSION_FORMATION PROTEIN HYPE"/>
    <property type="match status" value="1"/>
</dbReference>
<dbReference type="GO" id="GO:0051604">
    <property type="term" value="P:protein maturation"/>
    <property type="evidence" value="ECO:0007669"/>
    <property type="project" value="TreeGrafter"/>
</dbReference>
<dbReference type="Gene3D" id="3.90.650.10">
    <property type="entry name" value="PurM-like C-terminal domain"/>
    <property type="match status" value="1"/>
</dbReference>
<dbReference type="InterPro" id="IPR011854">
    <property type="entry name" value="HypE"/>
</dbReference>
<proteinExistence type="inferred from homology"/>
<dbReference type="SUPFAM" id="SSF56042">
    <property type="entry name" value="PurM C-terminal domain-like"/>
    <property type="match status" value="1"/>
</dbReference>
<protein>
    <submittedName>
        <fullName evidence="4">Hydrogenase expression/formation protein HypE</fullName>
    </submittedName>
</protein>
<dbReference type="HOGENOM" id="CLU_041631_0_0_9"/>
<dbReference type="PANTHER" id="PTHR30303">
    <property type="entry name" value="HYDROGENASE ISOENZYMES FORMATION PROTEIN HYPE"/>
    <property type="match status" value="1"/>
</dbReference>
<dbReference type="RefSeq" id="WP_012544134.1">
    <property type="nucleotide sequence ID" value="NC_011295.1"/>
</dbReference>
<dbReference type="eggNOG" id="COG0309">
    <property type="taxonomic scope" value="Bacteria"/>
</dbReference>
<comment type="similarity">
    <text evidence="1">Belongs to the HypE family.</text>
</comment>
<dbReference type="STRING" id="309798.COPRO5265_1538"/>
<evidence type="ECO:0000259" key="2">
    <source>
        <dbReference type="Pfam" id="PF00586"/>
    </source>
</evidence>
<reference evidence="4 5" key="2">
    <citation type="journal article" date="2014" name="Genome Announc.">
        <title>Complete Genome Sequence of Coprothermobacter proteolyticus DSM 5265.</title>
        <authorList>
            <person name="Alexiev A."/>
            <person name="Coil D.A."/>
            <person name="Badger J.H."/>
            <person name="Enticknap J."/>
            <person name="Ward N."/>
            <person name="Robb F.T."/>
            <person name="Eisen J.A."/>
        </authorList>
    </citation>
    <scope>NUCLEOTIDE SEQUENCE [LARGE SCALE GENOMIC DNA]</scope>
    <source>
        <strain evidence="5">ATCC 35245 / DSM 5265 / OCM 4 / BT</strain>
    </source>
</reference>
<dbReference type="KEGG" id="cpo:COPRO5265_1538"/>
<dbReference type="SUPFAM" id="SSF55326">
    <property type="entry name" value="PurM N-terminal domain-like"/>
    <property type="match status" value="1"/>
</dbReference>
<accession>B5Y6B6</accession>
<dbReference type="Pfam" id="PF02769">
    <property type="entry name" value="AIRS_C"/>
    <property type="match status" value="1"/>
</dbReference>
<dbReference type="InterPro" id="IPR036921">
    <property type="entry name" value="PurM-like_N_sf"/>
</dbReference>
<gene>
    <name evidence="4" type="ordered locus">COPRO5265_1538</name>
</gene>
<evidence type="ECO:0000256" key="1">
    <source>
        <dbReference type="ARBA" id="ARBA00006243"/>
    </source>
</evidence>
<dbReference type="Gene3D" id="3.30.1330.10">
    <property type="entry name" value="PurM-like, N-terminal domain"/>
    <property type="match status" value="1"/>
</dbReference>
<keyword evidence="5" id="KW-1185">Reference proteome</keyword>
<dbReference type="OrthoDB" id="153904at2"/>
<feature type="domain" description="PurM-like N-terminal" evidence="2">
    <location>
        <begin position="33"/>
        <end position="136"/>
    </location>
</feature>
<dbReference type="EMBL" id="CP001145">
    <property type="protein sequence ID" value="ACI17482.1"/>
    <property type="molecule type" value="Genomic_DNA"/>
</dbReference>
<evidence type="ECO:0000313" key="4">
    <source>
        <dbReference type="EMBL" id="ACI17482.1"/>
    </source>
</evidence>
<sequence>MAKFSFEVMQECVYPFTVKESEDPDVILGSAFGEDVAVTRVGDDLLLSHVDPIVGAVNGIGWLAVHVACNDIAASGIKPRWVQLLVMLPSLDQPEELKQIMSDAARAADSLNVTIIGGHTEASNGLRRPLVAATALAPACGKRVVRTSGAKPGDIIYVTRGVGLEGTGILASDFAVEARKRGLTDQDLNEALKLLSSVSVVSEALKLADLGATAMHDVTRGGILETLLEIASCSGVCMEVDRSRIPVPEVVKRFANAFEFDPLKMISSGTLVATLPPEMCETAEALFENQPCKLFRIGVVTEGRGVLLRSGSESHLYTQIACEQDELTRMWALLRPEGN</sequence>
<dbReference type="InterPro" id="IPR036676">
    <property type="entry name" value="PurM-like_C_sf"/>
</dbReference>
<reference evidence="5" key="1">
    <citation type="submission" date="2008-08" db="EMBL/GenBank/DDBJ databases">
        <title>The complete genome sequence of Coprothermobacter proteolyticus strain ATCC 5245 / DSM 5265 / BT.</title>
        <authorList>
            <person name="Dodson R.J."/>
            <person name="Durkin A.S."/>
            <person name="Wu M."/>
            <person name="Eisen J."/>
            <person name="Sutton G."/>
        </authorList>
    </citation>
    <scope>NUCLEOTIDE SEQUENCE [LARGE SCALE GENOMIC DNA]</scope>
    <source>
        <strain evidence="5">ATCC 35245 / DSM 5265 / OCM 4 / BT</strain>
    </source>
</reference>
<dbReference type="InterPro" id="IPR016188">
    <property type="entry name" value="PurM-like_N"/>
</dbReference>
<evidence type="ECO:0000313" key="5">
    <source>
        <dbReference type="Proteomes" id="UP000001732"/>
    </source>
</evidence>
<organism evidence="4 5">
    <name type="scientific">Coprothermobacter proteolyticus (strain ATCC 35245 / DSM 5265 / OCM 4 / BT)</name>
    <dbReference type="NCBI Taxonomy" id="309798"/>
    <lineage>
        <taxon>Bacteria</taxon>
        <taxon>Pseudomonadati</taxon>
        <taxon>Coprothermobacterota</taxon>
        <taxon>Coprothermobacteria</taxon>
        <taxon>Coprothermobacterales</taxon>
        <taxon>Coprothermobacteraceae</taxon>
        <taxon>Coprothermobacter</taxon>
    </lineage>
</organism>
<dbReference type="InterPro" id="IPR010918">
    <property type="entry name" value="PurM-like_C_dom"/>
</dbReference>
<name>B5Y6B6_COPPD</name>
<dbReference type="PIRSF" id="PIRSF005644">
    <property type="entry name" value="Hdrgns_mtr_HypE"/>
    <property type="match status" value="1"/>
</dbReference>